<keyword evidence="2" id="KW-0238">DNA-binding</keyword>
<dbReference type="SUPFAM" id="SSF46689">
    <property type="entry name" value="Homeodomain-like"/>
    <property type="match status" value="1"/>
</dbReference>
<keyword evidence="4" id="KW-0812">Transmembrane</keyword>
<name>A0A1I6G9C3_9FLAO</name>
<feature type="transmembrane region" description="Helical" evidence="4">
    <location>
        <begin position="108"/>
        <end position="128"/>
    </location>
</feature>
<dbReference type="Proteomes" id="UP000199534">
    <property type="component" value="Unassembled WGS sequence"/>
</dbReference>
<dbReference type="InterPro" id="IPR009057">
    <property type="entry name" value="Homeodomain-like_sf"/>
</dbReference>
<sequence>MTELGELIEQIPLRHNLVSYLVFTGAFMGLLLAGVIAFRAPRENRSLTYFACFIACVSLVTLDTFLCYTGWMKYSLAWNDSTEPLTLLIAPLMYLSVRFLVLRRPLKLQWIFLHIAPAVLYALSQIGYYTQPLSVKYNAYKGAYFKDLPFVAVPDGTTYGYALIKNHHRWLLLLSFSAYGILTFWTWFKNRKSFGSPASGVRISKYRFSSYILILLFIVFALLLGVYINFKDDSGDHFITLLTFAIMAFTIVVFVSESRFFQQTWLLDKYETQGAADRDLDLEKLKAIVSDPEFFTAHDASLNGAAQALEIHANKVSRLVNQGTGGNFNDYLNGFRVNLACERLRSTDYKQLTIEAIGKSVGFRSKSAFYEAFKKHRGMSPSQFMKGTSTS</sequence>
<dbReference type="STRING" id="400055.SAMN04490243_1435"/>
<dbReference type="Pfam" id="PF12833">
    <property type="entry name" value="HTH_18"/>
    <property type="match status" value="1"/>
</dbReference>
<evidence type="ECO:0000313" key="6">
    <source>
        <dbReference type="EMBL" id="SFR38769.1"/>
    </source>
</evidence>
<feature type="transmembrane region" description="Helical" evidence="4">
    <location>
        <begin position="208"/>
        <end position="230"/>
    </location>
</feature>
<dbReference type="SMART" id="SM00342">
    <property type="entry name" value="HTH_ARAC"/>
    <property type="match status" value="1"/>
</dbReference>
<dbReference type="PROSITE" id="PS01124">
    <property type="entry name" value="HTH_ARAC_FAMILY_2"/>
    <property type="match status" value="1"/>
</dbReference>
<dbReference type="Gene3D" id="1.10.10.60">
    <property type="entry name" value="Homeodomain-like"/>
    <property type="match status" value="1"/>
</dbReference>
<dbReference type="InterPro" id="IPR018060">
    <property type="entry name" value="HTH_AraC"/>
</dbReference>
<evidence type="ECO:0000256" key="1">
    <source>
        <dbReference type="ARBA" id="ARBA00023015"/>
    </source>
</evidence>
<keyword evidence="7" id="KW-1185">Reference proteome</keyword>
<protein>
    <submittedName>
        <fullName evidence="6">Helix-turn-helix domain-containing protein</fullName>
    </submittedName>
</protein>
<keyword evidence="4" id="KW-1133">Transmembrane helix</keyword>
<dbReference type="RefSeq" id="WP_092981821.1">
    <property type="nucleotide sequence ID" value="NZ_FOYQ01000001.1"/>
</dbReference>
<feature type="transmembrane region" description="Helical" evidence="4">
    <location>
        <begin position="47"/>
        <end position="72"/>
    </location>
</feature>
<feature type="transmembrane region" description="Helical" evidence="4">
    <location>
        <begin position="84"/>
        <end position="101"/>
    </location>
</feature>
<dbReference type="OrthoDB" id="5492415at2"/>
<keyword evidence="4" id="KW-0472">Membrane</keyword>
<feature type="transmembrane region" description="Helical" evidence="4">
    <location>
        <begin position="20"/>
        <end position="40"/>
    </location>
</feature>
<dbReference type="EMBL" id="FOYQ01000001">
    <property type="protein sequence ID" value="SFR38769.1"/>
    <property type="molecule type" value="Genomic_DNA"/>
</dbReference>
<evidence type="ECO:0000259" key="5">
    <source>
        <dbReference type="PROSITE" id="PS01124"/>
    </source>
</evidence>
<feature type="transmembrane region" description="Helical" evidence="4">
    <location>
        <begin position="236"/>
        <end position="255"/>
    </location>
</feature>
<evidence type="ECO:0000256" key="4">
    <source>
        <dbReference type="SAM" id="Phobius"/>
    </source>
</evidence>
<evidence type="ECO:0000256" key="2">
    <source>
        <dbReference type="ARBA" id="ARBA00023125"/>
    </source>
</evidence>
<dbReference type="AlphaFoldDB" id="A0A1I6G9C3"/>
<feature type="transmembrane region" description="Helical" evidence="4">
    <location>
        <begin position="170"/>
        <end position="188"/>
    </location>
</feature>
<feature type="domain" description="HTH araC/xylS-type" evidence="5">
    <location>
        <begin position="283"/>
        <end position="387"/>
    </location>
</feature>
<reference evidence="6 7" key="1">
    <citation type="submission" date="2016-10" db="EMBL/GenBank/DDBJ databases">
        <authorList>
            <person name="de Groot N.N."/>
        </authorList>
    </citation>
    <scope>NUCLEOTIDE SEQUENCE [LARGE SCALE GENOMIC DNA]</scope>
    <source>
        <strain evidence="6 7">DSM 21019</strain>
    </source>
</reference>
<keyword evidence="1" id="KW-0805">Transcription regulation</keyword>
<gene>
    <name evidence="6" type="ORF">SAMN04490243_1435</name>
</gene>
<evidence type="ECO:0000313" key="7">
    <source>
        <dbReference type="Proteomes" id="UP000199534"/>
    </source>
</evidence>
<accession>A0A1I6G9C3</accession>
<proteinExistence type="predicted"/>
<dbReference type="PANTHER" id="PTHR43280">
    <property type="entry name" value="ARAC-FAMILY TRANSCRIPTIONAL REGULATOR"/>
    <property type="match status" value="1"/>
</dbReference>
<organism evidence="6 7">
    <name type="scientific">Robiginitalea myxolifaciens</name>
    <dbReference type="NCBI Taxonomy" id="400055"/>
    <lineage>
        <taxon>Bacteria</taxon>
        <taxon>Pseudomonadati</taxon>
        <taxon>Bacteroidota</taxon>
        <taxon>Flavobacteriia</taxon>
        <taxon>Flavobacteriales</taxon>
        <taxon>Flavobacteriaceae</taxon>
        <taxon>Robiginitalea</taxon>
    </lineage>
</organism>
<evidence type="ECO:0000256" key="3">
    <source>
        <dbReference type="ARBA" id="ARBA00023163"/>
    </source>
</evidence>
<keyword evidence="3" id="KW-0804">Transcription</keyword>
<dbReference type="PANTHER" id="PTHR43280:SF2">
    <property type="entry name" value="HTH-TYPE TRANSCRIPTIONAL REGULATOR EXSA"/>
    <property type="match status" value="1"/>
</dbReference>
<dbReference type="GO" id="GO:0043565">
    <property type="term" value="F:sequence-specific DNA binding"/>
    <property type="evidence" value="ECO:0007669"/>
    <property type="project" value="InterPro"/>
</dbReference>
<dbReference type="GO" id="GO:0003700">
    <property type="term" value="F:DNA-binding transcription factor activity"/>
    <property type="evidence" value="ECO:0007669"/>
    <property type="project" value="InterPro"/>
</dbReference>